<keyword evidence="2" id="KW-1185">Reference proteome</keyword>
<gene>
    <name evidence="1" type="ORF">ANCCAN_26216</name>
</gene>
<sequence length="64" mass="7472">MLRMAVGQQKQLAWSVLWFLMSGASKKQQKLVLRKCCIVLKNSAQKNMDFLLSIDVNLRVVNYW</sequence>
<comment type="caution">
    <text evidence="1">The sequence shown here is derived from an EMBL/GenBank/DDBJ whole genome shotgun (WGS) entry which is preliminary data.</text>
</comment>
<dbReference type="EMBL" id="JOJR01003111">
    <property type="protein sequence ID" value="RCN28046.1"/>
    <property type="molecule type" value="Genomic_DNA"/>
</dbReference>
<dbReference type="AlphaFoldDB" id="A0A368F7G3"/>
<organism evidence="1 2">
    <name type="scientific">Ancylostoma caninum</name>
    <name type="common">Dog hookworm</name>
    <dbReference type="NCBI Taxonomy" id="29170"/>
    <lineage>
        <taxon>Eukaryota</taxon>
        <taxon>Metazoa</taxon>
        <taxon>Ecdysozoa</taxon>
        <taxon>Nematoda</taxon>
        <taxon>Chromadorea</taxon>
        <taxon>Rhabditida</taxon>
        <taxon>Rhabditina</taxon>
        <taxon>Rhabditomorpha</taxon>
        <taxon>Strongyloidea</taxon>
        <taxon>Ancylostomatidae</taxon>
        <taxon>Ancylostomatinae</taxon>
        <taxon>Ancylostoma</taxon>
    </lineage>
</organism>
<dbReference type="Proteomes" id="UP000252519">
    <property type="component" value="Unassembled WGS sequence"/>
</dbReference>
<name>A0A368F7G3_ANCCA</name>
<evidence type="ECO:0000313" key="2">
    <source>
        <dbReference type="Proteomes" id="UP000252519"/>
    </source>
</evidence>
<proteinExistence type="predicted"/>
<protein>
    <submittedName>
        <fullName evidence="1">Uncharacterized protein</fullName>
    </submittedName>
</protein>
<evidence type="ECO:0000313" key="1">
    <source>
        <dbReference type="EMBL" id="RCN28046.1"/>
    </source>
</evidence>
<accession>A0A368F7G3</accession>
<reference evidence="1 2" key="1">
    <citation type="submission" date="2014-10" db="EMBL/GenBank/DDBJ databases">
        <title>Draft genome of the hookworm Ancylostoma caninum.</title>
        <authorList>
            <person name="Mitreva M."/>
        </authorList>
    </citation>
    <scope>NUCLEOTIDE SEQUENCE [LARGE SCALE GENOMIC DNA]</scope>
    <source>
        <strain evidence="1 2">Baltimore</strain>
    </source>
</reference>